<comment type="caution">
    <text evidence="5">The sequence shown here is derived from an EMBL/GenBank/DDBJ whole genome shotgun (WGS) entry which is preliminary data.</text>
</comment>
<keyword evidence="6" id="KW-1185">Reference proteome</keyword>
<dbReference type="Proteomes" id="UP000816034">
    <property type="component" value="Unassembled WGS sequence"/>
</dbReference>
<dbReference type="PANTHER" id="PTHR10655:SF17">
    <property type="entry name" value="LYSOPHOSPHOLIPASE-LIKE PROTEIN 1"/>
    <property type="match status" value="1"/>
</dbReference>
<evidence type="ECO:0000256" key="3">
    <source>
        <dbReference type="SAM" id="SignalP"/>
    </source>
</evidence>
<name>A0AA88H3W1_NAELO</name>
<dbReference type="InterPro" id="IPR003140">
    <property type="entry name" value="PLipase/COase/thioEstase"/>
</dbReference>
<organism evidence="5 6">
    <name type="scientific">Naegleria lovaniensis</name>
    <name type="common">Amoeba</name>
    <dbReference type="NCBI Taxonomy" id="51637"/>
    <lineage>
        <taxon>Eukaryota</taxon>
        <taxon>Discoba</taxon>
        <taxon>Heterolobosea</taxon>
        <taxon>Tetramitia</taxon>
        <taxon>Eutetramitia</taxon>
        <taxon>Vahlkampfiidae</taxon>
        <taxon>Naegleria</taxon>
    </lineage>
</organism>
<evidence type="ECO:0000256" key="2">
    <source>
        <dbReference type="ARBA" id="ARBA00022801"/>
    </source>
</evidence>
<accession>A0AA88H3W1</accession>
<keyword evidence="2" id="KW-0378">Hydrolase</keyword>
<feature type="domain" description="Phospholipase/carboxylesterase/thioesterase" evidence="4">
    <location>
        <begin position="40"/>
        <end position="255"/>
    </location>
</feature>
<dbReference type="AlphaFoldDB" id="A0AA88H3W1"/>
<comment type="similarity">
    <text evidence="1">Belongs to the AB hydrolase superfamily. AB hydrolase 2 family.</text>
</comment>
<dbReference type="GO" id="GO:0005737">
    <property type="term" value="C:cytoplasm"/>
    <property type="evidence" value="ECO:0007669"/>
    <property type="project" value="TreeGrafter"/>
</dbReference>
<protein>
    <recommendedName>
        <fullName evidence="4">Phospholipase/carboxylesterase/thioesterase domain-containing protein</fullName>
    </recommendedName>
</protein>
<dbReference type="GO" id="GO:0008474">
    <property type="term" value="F:palmitoyl-(protein) hydrolase activity"/>
    <property type="evidence" value="ECO:0007669"/>
    <property type="project" value="TreeGrafter"/>
</dbReference>
<evidence type="ECO:0000256" key="1">
    <source>
        <dbReference type="ARBA" id="ARBA00006499"/>
    </source>
</evidence>
<dbReference type="GO" id="GO:0052689">
    <property type="term" value="F:carboxylic ester hydrolase activity"/>
    <property type="evidence" value="ECO:0007669"/>
    <property type="project" value="TreeGrafter"/>
</dbReference>
<feature type="chain" id="PRO_5041656951" description="Phospholipase/carboxylesterase/thioesterase domain-containing protein" evidence="3">
    <location>
        <begin position="23"/>
        <end position="273"/>
    </location>
</feature>
<evidence type="ECO:0000313" key="6">
    <source>
        <dbReference type="Proteomes" id="UP000816034"/>
    </source>
</evidence>
<dbReference type="PANTHER" id="PTHR10655">
    <property type="entry name" value="LYSOPHOSPHOLIPASE-RELATED"/>
    <property type="match status" value="1"/>
</dbReference>
<keyword evidence="3" id="KW-0732">Signal</keyword>
<dbReference type="InterPro" id="IPR050565">
    <property type="entry name" value="LYPA1-2/EST-like"/>
</dbReference>
<evidence type="ECO:0000313" key="5">
    <source>
        <dbReference type="EMBL" id="KAG2394048.1"/>
    </source>
</evidence>
<gene>
    <name evidence="5" type="ORF">C9374_003812</name>
</gene>
<proteinExistence type="inferred from homology"/>
<dbReference type="GeneID" id="68096267"/>
<evidence type="ECO:0000259" key="4">
    <source>
        <dbReference type="Pfam" id="PF02230"/>
    </source>
</evidence>
<dbReference type="EMBL" id="PYSW02000001">
    <property type="protein sequence ID" value="KAG2394048.1"/>
    <property type="molecule type" value="Genomic_DNA"/>
</dbReference>
<feature type="signal peptide" evidence="3">
    <location>
        <begin position="1"/>
        <end position="22"/>
    </location>
</feature>
<dbReference type="Pfam" id="PF02230">
    <property type="entry name" value="Abhydrolase_2"/>
    <property type="match status" value="1"/>
</dbReference>
<reference evidence="5 6" key="1">
    <citation type="journal article" date="2018" name="BMC Genomics">
        <title>The genome of Naegleria lovaniensis, the basis for a comparative approach to unravel pathogenicity factors of the human pathogenic amoeba N. fowleri.</title>
        <authorList>
            <person name="Liechti N."/>
            <person name="Schurch N."/>
            <person name="Bruggmann R."/>
            <person name="Wittwer M."/>
        </authorList>
    </citation>
    <scope>NUCLEOTIDE SEQUENCE [LARGE SCALE GENOMIC DNA]</scope>
    <source>
        <strain evidence="5 6">ATCC 30569</strain>
    </source>
</reference>
<dbReference type="InterPro" id="IPR029058">
    <property type="entry name" value="AB_hydrolase_fold"/>
</dbReference>
<dbReference type="RefSeq" id="XP_044555942.1">
    <property type="nucleotide sequence ID" value="XM_044693382.1"/>
</dbReference>
<sequence length="273" mass="30398">MIQGRYSLTLVLILTLILLSLATLKGEHILERQKIGKLDCAVLSPPSPEVDSVLIWLHGLGDSHDGFIGILKSILPSNTVAIIPTAPKRAITLYRGRETNAWFDIKSQNRIANVQEDTEGMMESKTLIDEIISAQMQKFKSHRIVIGGFSQGAAMSILVASRSSQTLGGIISVSGFVPMRSKFNTATDMVLRQNAQTPFYILHGDDDIVVNYSLIAKRSYDWLEEAKTITARKIYKHVGHFISDQEKKDLKDILAQLFVKSIDVSEQCPHCNF</sequence>
<dbReference type="Gene3D" id="3.40.50.1820">
    <property type="entry name" value="alpha/beta hydrolase"/>
    <property type="match status" value="1"/>
</dbReference>
<dbReference type="SUPFAM" id="SSF53474">
    <property type="entry name" value="alpha/beta-Hydrolases"/>
    <property type="match status" value="1"/>
</dbReference>